<proteinExistence type="predicted"/>
<name>A0ABQ6G4V7_9CHLR</name>
<keyword evidence="2" id="KW-1185">Reference proteome</keyword>
<comment type="caution">
    <text evidence="1">The sequence shown here is derived from an EMBL/GenBank/DDBJ whole genome shotgun (WGS) entry which is preliminary data.</text>
</comment>
<dbReference type="EMBL" id="BSRI01000002">
    <property type="protein sequence ID" value="GLV59828.1"/>
    <property type="molecule type" value="Genomic_DNA"/>
</dbReference>
<sequence>MFMCKNSFYILGVYLWYHSRNGKGINIMSANMIGWTGPIVSARTHIDPSGVQQASTNFQALLLPGMSTVTQRLRYISLLTAARFYRMKAAKTEEEQIRLEQQLTFDEYFHRFEALVAICSIHHHLQSGGAPSGIVGVQTMKVQLQSQDRKIELKTEVQKLAHSIYRGTLGNLHIFDTSESTDPLFEDAISLGKAWDIEQAGSFSSELKEGVLPKYIDRGDIGKIDEAFCLCSIPDNSPEQAELIRVLFAQGRPLQLSSPFASDNEMIKHTTSYRSLAWRFVLELINHSQGQPLGNYLTLVNLLDSHVAMVNRHPVLNDEMIAWRWVAARTFFERGWTGVFQKSIEILKQKYFGLDADEFTDQMRRFYLGQQDDETQENETVESLWQEIEENIYNNRDRLKELSKSEQPRDYLLCILFALYTTKRDQEAHHSSFLGRLWSANPIPFSNETLKVGQKHKACEMWSEIAEKSLMEHFSISLRKMSDGNPDSLIVDFDAGKWRIRDRAFDTQIALADGSTRLDVALSWALQLGLAKKSSTSAFELTPTGRQCCIDWDHDHQ</sequence>
<organism evidence="1 2">
    <name type="scientific">Dictyobacter halimunensis</name>
    <dbReference type="NCBI Taxonomy" id="3026934"/>
    <lineage>
        <taxon>Bacteria</taxon>
        <taxon>Bacillati</taxon>
        <taxon>Chloroflexota</taxon>
        <taxon>Ktedonobacteria</taxon>
        <taxon>Ktedonobacterales</taxon>
        <taxon>Dictyobacteraceae</taxon>
        <taxon>Dictyobacter</taxon>
    </lineage>
</organism>
<accession>A0ABQ6G4V7</accession>
<reference evidence="1 2" key="1">
    <citation type="submission" date="2023-02" db="EMBL/GenBank/DDBJ databases">
        <title>Dictyobacter halimunensis sp. nov., a new member of the class Ktedonobacteria from forest soil in a geothermal area.</title>
        <authorList>
            <person name="Rachmania M.K."/>
            <person name="Ningsih F."/>
            <person name="Sakai Y."/>
            <person name="Yabe S."/>
            <person name="Yokota A."/>
            <person name="Sjamsuridzal W."/>
        </authorList>
    </citation>
    <scope>NUCLEOTIDE SEQUENCE [LARGE SCALE GENOMIC DNA]</scope>
    <source>
        <strain evidence="1 2">S3.2.2.5</strain>
    </source>
</reference>
<evidence type="ECO:0000313" key="1">
    <source>
        <dbReference type="EMBL" id="GLV59828.1"/>
    </source>
</evidence>
<gene>
    <name evidence="1" type="ORF">KDH_66520</name>
</gene>
<evidence type="ECO:0000313" key="2">
    <source>
        <dbReference type="Proteomes" id="UP001344906"/>
    </source>
</evidence>
<dbReference type="Proteomes" id="UP001344906">
    <property type="component" value="Unassembled WGS sequence"/>
</dbReference>
<protein>
    <submittedName>
        <fullName evidence="1">Uncharacterized protein</fullName>
    </submittedName>
</protein>